<dbReference type="SUPFAM" id="SSF143865">
    <property type="entry name" value="CorA soluble domain-like"/>
    <property type="match status" value="1"/>
</dbReference>
<dbReference type="STRING" id="1283.ShL2_00404"/>
<gene>
    <name evidence="13" type="ORF">CV019_03800</name>
</gene>
<protein>
    <submittedName>
        <fullName evidence="13">Magnesium transporter CorA</fullName>
    </submittedName>
</protein>
<dbReference type="Gene3D" id="1.20.58.340">
    <property type="entry name" value="Magnesium transport protein CorA, transmembrane region"/>
    <property type="match status" value="2"/>
</dbReference>
<keyword evidence="3" id="KW-0813">Transport</keyword>
<evidence type="ECO:0000313" key="14">
    <source>
        <dbReference type="Proteomes" id="UP000238153"/>
    </source>
</evidence>
<dbReference type="InterPro" id="IPR045863">
    <property type="entry name" value="CorA_TM1_TM2"/>
</dbReference>
<evidence type="ECO:0000256" key="6">
    <source>
        <dbReference type="ARBA" id="ARBA00022842"/>
    </source>
</evidence>
<evidence type="ECO:0000256" key="1">
    <source>
        <dbReference type="ARBA" id="ARBA00004651"/>
    </source>
</evidence>
<dbReference type="Proteomes" id="UP000238153">
    <property type="component" value="Unassembled WGS sequence"/>
</dbReference>
<dbReference type="FunFam" id="1.20.58.340:FF:000004">
    <property type="entry name" value="Magnesium transport protein CorA"/>
    <property type="match status" value="1"/>
</dbReference>
<dbReference type="AlphaFoldDB" id="A0A2A1KCV7"/>
<evidence type="ECO:0000256" key="8">
    <source>
        <dbReference type="ARBA" id="ARBA00023065"/>
    </source>
</evidence>
<feature type="transmembrane region" description="Helical" evidence="12">
    <location>
        <begin position="290"/>
        <end position="310"/>
    </location>
</feature>
<keyword evidence="6" id="KW-0460">Magnesium</keyword>
<keyword evidence="7 12" id="KW-1133">Transmembrane helix</keyword>
<accession>A0A2A1KCV7</accession>
<dbReference type="PANTHER" id="PTHR46494:SF1">
    <property type="entry name" value="CORA FAMILY METAL ION TRANSPORTER (EUROFUNG)"/>
    <property type="match status" value="1"/>
</dbReference>
<comment type="catalytic activity">
    <reaction evidence="10">
        <text>Mg(2+)(in) = Mg(2+)(out)</text>
        <dbReference type="Rhea" id="RHEA:29827"/>
        <dbReference type="ChEBI" id="CHEBI:18420"/>
    </reaction>
</comment>
<feature type="transmembrane region" description="Helical" evidence="12">
    <location>
        <begin position="255"/>
        <end position="278"/>
    </location>
</feature>
<evidence type="ECO:0000256" key="9">
    <source>
        <dbReference type="ARBA" id="ARBA00023136"/>
    </source>
</evidence>
<dbReference type="GO" id="GO:0015095">
    <property type="term" value="F:magnesium ion transmembrane transporter activity"/>
    <property type="evidence" value="ECO:0007669"/>
    <property type="project" value="TreeGrafter"/>
</dbReference>
<dbReference type="KEGG" id="shh:ShL2_00404"/>
<name>A0A2A1KCV7_STAHA</name>
<keyword evidence="9 12" id="KW-0472">Membrane</keyword>
<reference evidence="13 14" key="1">
    <citation type="submission" date="2017-11" db="EMBL/GenBank/DDBJ databases">
        <authorList>
            <person name="Founou R.C."/>
            <person name="Founou L."/>
            <person name="Allam M."/>
            <person name="Ismail A."/>
            <person name="Essack S.Y."/>
        </authorList>
    </citation>
    <scope>NUCLEOTIDE SEQUENCE [LARGE SCALE GENOMIC DNA]</scope>
    <source>
        <strain evidence="13 14">G811N2B1</strain>
    </source>
</reference>
<dbReference type="Gene3D" id="3.30.460.20">
    <property type="entry name" value="CorA soluble domain-like"/>
    <property type="match status" value="1"/>
</dbReference>
<evidence type="ECO:0000256" key="3">
    <source>
        <dbReference type="ARBA" id="ARBA00022448"/>
    </source>
</evidence>
<dbReference type="GO" id="GO:0015087">
    <property type="term" value="F:cobalt ion transmembrane transporter activity"/>
    <property type="evidence" value="ECO:0007669"/>
    <property type="project" value="TreeGrafter"/>
</dbReference>
<organism evidence="13 14">
    <name type="scientific">Staphylococcus haemolyticus</name>
    <dbReference type="NCBI Taxonomy" id="1283"/>
    <lineage>
        <taxon>Bacteria</taxon>
        <taxon>Bacillati</taxon>
        <taxon>Bacillota</taxon>
        <taxon>Bacilli</taxon>
        <taxon>Bacillales</taxon>
        <taxon>Staphylococcaceae</taxon>
        <taxon>Staphylococcus</taxon>
    </lineage>
</organism>
<comment type="similarity">
    <text evidence="2">Belongs to the CorA metal ion transporter (MIT) (TC 1.A.35) family.</text>
</comment>
<evidence type="ECO:0000256" key="12">
    <source>
        <dbReference type="SAM" id="Phobius"/>
    </source>
</evidence>
<comment type="caution">
    <text evidence="13">The sequence shown here is derived from an EMBL/GenBank/DDBJ whole genome shotgun (WGS) entry which is preliminary data.</text>
</comment>
<evidence type="ECO:0000256" key="5">
    <source>
        <dbReference type="ARBA" id="ARBA00022692"/>
    </source>
</evidence>
<keyword evidence="4" id="KW-1003">Cell membrane</keyword>
<dbReference type="RefSeq" id="WP_037559361.1">
    <property type="nucleotide sequence ID" value="NZ_CAJCGK010000031.1"/>
</dbReference>
<comment type="function">
    <text evidence="11">Mediates influx of magnesium ions. Alternates between open and closed states. Activated by low cytoplasmic Mg(2+) levels. Inactive when cytoplasmic Mg(2+) levels are high.</text>
</comment>
<keyword evidence="5 12" id="KW-0812">Transmembrane</keyword>
<dbReference type="Pfam" id="PF01544">
    <property type="entry name" value="CorA"/>
    <property type="match status" value="1"/>
</dbReference>
<keyword evidence="8" id="KW-0406">Ion transport</keyword>
<dbReference type="GO" id="GO:0005886">
    <property type="term" value="C:plasma membrane"/>
    <property type="evidence" value="ECO:0007669"/>
    <property type="project" value="UniProtKB-SubCell"/>
</dbReference>
<evidence type="ECO:0000256" key="4">
    <source>
        <dbReference type="ARBA" id="ARBA00022475"/>
    </source>
</evidence>
<evidence type="ECO:0000256" key="11">
    <source>
        <dbReference type="ARBA" id="ARBA00045497"/>
    </source>
</evidence>
<proteinExistence type="inferred from homology"/>
<dbReference type="GO" id="GO:0050897">
    <property type="term" value="F:cobalt ion binding"/>
    <property type="evidence" value="ECO:0007669"/>
    <property type="project" value="TreeGrafter"/>
</dbReference>
<dbReference type="PANTHER" id="PTHR46494">
    <property type="entry name" value="CORA FAMILY METAL ION TRANSPORTER (EUROFUNG)"/>
    <property type="match status" value="1"/>
</dbReference>
<dbReference type="CDD" id="cd12831">
    <property type="entry name" value="TmCorA-like_u2"/>
    <property type="match status" value="1"/>
</dbReference>
<dbReference type="SUPFAM" id="SSF144083">
    <property type="entry name" value="Magnesium transport protein CorA, transmembrane region"/>
    <property type="match status" value="1"/>
</dbReference>
<dbReference type="GO" id="GO:0000287">
    <property type="term" value="F:magnesium ion binding"/>
    <property type="evidence" value="ECO:0007669"/>
    <property type="project" value="TreeGrafter"/>
</dbReference>
<evidence type="ECO:0000313" key="13">
    <source>
        <dbReference type="EMBL" id="PPJ76286.1"/>
    </source>
</evidence>
<dbReference type="InterPro" id="IPR002523">
    <property type="entry name" value="MgTranspt_CorA/ZnTranspt_ZntB"/>
</dbReference>
<evidence type="ECO:0000256" key="10">
    <source>
        <dbReference type="ARBA" id="ARBA00034269"/>
    </source>
</evidence>
<evidence type="ECO:0000256" key="2">
    <source>
        <dbReference type="ARBA" id="ARBA00009765"/>
    </source>
</evidence>
<sequence length="316" mass="37061">MAIRVHFQDQSNHFHTACTFSAIPEDAKLVWIDFENPTKNDQALLTQRFNIARHHIEESVFTVTRPKVSNHPQKKHLYLILHAISHNNFSAEPLSITVKGNWIITVHKYPMEVLSDIITSFNKSSKAITTIELTTIMVDKITHQYFKYVDHVEDIVFSFENQNVDKVNNRKLMDDVYNIRSEIIKLKRVLIPMEQLLNEIIDESPLDVSHEYQLLIKHIHSRLLRQTDTLMACEHITDDIKDNNESYRSNRINGVMNVLTIISSIFFPLSFLTGWYGMNFSYMPELDWHYSYFVFIAISLVVVVSLITLFKKKNWF</sequence>
<comment type="subcellular location">
    <subcellularLocation>
        <location evidence="1">Cell membrane</location>
        <topology evidence="1">Multi-pass membrane protein</topology>
    </subcellularLocation>
</comment>
<dbReference type="EMBL" id="PGWX01000233">
    <property type="protein sequence ID" value="PPJ76286.1"/>
    <property type="molecule type" value="Genomic_DNA"/>
</dbReference>
<evidence type="ECO:0000256" key="7">
    <source>
        <dbReference type="ARBA" id="ARBA00022989"/>
    </source>
</evidence>
<dbReference type="InterPro" id="IPR045861">
    <property type="entry name" value="CorA_cytoplasmic_dom"/>
</dbReference>